<gene>
    <name evidence="1" type="ORF">C4B59_06155</name>
</gene>
<proteinExistence type="predicted"/>
<accession>A0AC61L437</accession>
<dbReference type="EMBL" id="PQXF01000008">
    <property type="protein sequence ID" value="PXF61136.1"/>
    <property type="molecule type" value="Genomic_DNA"/>
</dbReference>
<name>A0AC61L437_9EURY</name>
<reference evidence="1" key="1">
    <citation type="submission" date="2018-01" db="EMBL/GenBank/DDBJ databases">
        <authorList>
            <person name="Krukenberg V."/>
        </authorList>
    </citation>
    <scope>NUCLEOTIDE SEQUENCE</scope>
    <source>
        <strain evidence="1">E20ANME2</strain>
    </source>
</reference>
<evidence type="ECO:0000313" key="1">
    <source>
        <dbReference type="EMBL" id="PXF61136.1"/>
    </source>
</evidence>
<dbReference type="Proteomes" id="UP000248329">
    <property type="component" value="Unassembled WGS sequence"/>
</dbReference>
<sequence length="164" mass="17981">MSKSSTDLGSDRTVAIDFDEILYLCGRDGVIGIVKAGAGQWFIETDDDEIVLFTDEDDLFVASGFGTDERMIEGIRCMLYLVREIGSPLIVLSKNHPASGRLRMVVSAGRETTIECGITPGTHPEQDVLCGMEEFDGMRITGVKDGVQLQNVGLSKIDMRKSRM</sequence>
<protein>
    <submittedName>
        <fullName evidence="1">Uncharacterized protein</fullName>
    </submittedName>
</protein>
<evidence type="ECO:0000313" key="2">
    <source>
        <dbReference type="Proteomes" id="UP000248329"/>
    </source>
</evidence>
<organism evidence="1 2">
    <name type="scientific">Candidatus Methanogaster sp</name>
    <dbReference type="NCBI Taxonomy" id="3386292"/>
    <lineage>
        <taxon>Archaea</taxon>
        <taxon>Methanobacteriati</taxon>
        <taxon>Methanobacteriota</taxon>
        <taxon>Stenosarchaea group</taxon>
        <taxon>Methanomicrobia</taxon>
        <taxon>Methanosarcinales</taxon>
        <taxon>ANME-2 cluster</taxon>
        <taxon>Candidatus Methanogasteraceae</taxon>
        <taxon>Candidatus Methanogaster</taxon>
    </lineage>
</organism>
<comment type="caution">
    <text evidence="1">The sequence shown here is derived from an EMBL/GenBank/DDBJ whole genome shotgun (WGS) entry which is preliminary data.</text>
</comment>